<evidence type="ECO:0000313" key="2">
    <source>
        <dbReference type="Proteomes" id="UP000464086"/>
    </source>
</evidence>
<reference evidence="1 2" key="1">
    <citation type="submission" date="2019-12" db="EMBL/GenBank/DDBJ databases">
        <title>Functional and genomic insights into the Sphingobium yanoikuyae YC-JY1, a bacterium efficiently degrading bisphenol A.</title>
        <authorList>
            <person name="Jia Y."/>
            <person name="Li X."/>
            <person name="Wang J."/>
            <person name="Eltoukhy A."/>
            <person name="Lamraoui I."/>
            <person name="Yan Y."/>
        </authorList>
    </citation>
    <scope>NUCLEOTIDE SEQUENCE [LARGE SCALE GENOMIC DNA]</scope>
    <source>
        <strain evidence="1 2">YC-JY1</strain>
        <plasmid evidence="1 2">unnamed1</plasmid>
    </source>
</reference>
<organism evidence="1 2">
    <name type="scientific">Sphingobium yanoikuyae</name>
    <name type="common">Sphingomonas yanoikuyae</name>
    <dbReference type="NCBI Taxonomy" id="13690"/>
    <lineage>
        <taxon>Bacteria</taxon>
        <taxon>Pseudomonadati</taxon>
        <taxon>Pseudomonadota</taxon>
        <taxon>Alphaproteobacteria</taxon>
        <taxon>Sphingomonadales</taxon>
        <taxon>Sphingomonadaceae</taxon>
        <taxon>Sphingobium</taxon>
    </lineage>
</organism>
<gene>
    <name evidence="1" type="ORF">GS397_26305</name>
</gene>
<evidence type="ECO:0000313" key="1">
    <source>
        <dbReference type="EMBL" id="QHD70626.1"/>
    </source>
</evidence>
<protein>
    <submittedName>
        <fullName evidence="1">Uncharacterized protein</fullName>
    </submittedName>
</protein>
<keyword evidence="1" id="KW-0614">Plasmid</keyword>
<proteinExistence type="predicted"/>
<name>A0A6P1GPN1_SPHYA</name>
<dbReference type="AlphaFoldDB" id="A0A6P1GPN1"/>
<dbReference type="EMBL" id="CP047219">
    <property type="protein sequence ID" value="QHD70626.1"/>
    <property type="molecule type" value="Genomic_DNA"/>
</dbReference>
<dbReference type="Proteomes" id="UP000464086">
    <property type="component" value="Plasmid unnamed1"/>
</dbReference>
<dbReference type="Pfam" id="PF25948">
    <property type="entry name" value="DUF7986"/>
    <property type="match status" value="1"/>
</dbReference>
<dbReference type="InterPro" id="IPR058292">
    <property type="entry name" value="DUF7986"/>
</dbReference>
<sequence length="451" mass="49743">MKRGHDLSSVMKFATSPAWAEHLQDALADHLGPAMEEFEFEFDELADIVGDHWALVLWGCAFEDLMTRAINPNGLNLVDEYIRRRGWNETGPAKLYMRALRSSVMSLYEVSEIEPGSGFLVRDLIQGGEPVRVSERSASQTLKSWDKIGARVVMAGGKHVLSGGVLSFTMEAADSLMSGLRHADGKRSPRAKIALDADRLRGLPSLISTAWLFDVIPRAMGLMTVPTLHNSDGEEVVFHRVRFPFARGVTQTLIGERLDAVPALQRETTHFWNWLGDKPVSNAKGTGQMAWGVTMADGTPVLGNIELKGRALILAVTSAERAARGTTLISNTLADLIGTPLTTIETIEQAMAARRDTPREPAPAIEPDVAAPLVHAMLDRQYQATLDEPVGMLGDITPRAAARTLSGRERLSAWLKHLENRSSDQSDPNDPMATYDFTWMWRELGIENLRR</sequence>
<dbReference type="RefSeq" id="WP_159368171.1">
    <property type="nucleotide sequence ID" value="NZ_CP047219.1"/>
</dbReference>
<accession>A0A6P1GPN1</accession>
<geneLocation type="plasmid" evidence="1">
    <name>unnamed1</name>
</geneLocation>